<dbReference type="PRINTS" id="PR00014">
    <property type="entry name" value="FNTYPEIII"/>
</dbReference>
<evidence type="ECO:0000256" key="1">
    <source>
        <dbReference type="SAM" id="MobiDB-lite"/>
    </source>
</evidence>
<dbReference type="SMART" id="SM00060">
    <property type="entry name" value="FN3"/>
    <property type="match status" value="9"/>
</dbReference>
<dbReference type="Proteomes" id="UP001152799">
    <property type="component" value="Chromosome 5"/>
</dbReference>
<accession>A0A9P0DJC8</accession>
<feature type="domain" description="Fibronectin type-III" evidence="3">
    <location>
        <begin position="684"/>
        <end position="764"/>
    </location>
</feature>
<keyword evidence="5" id="KW-1185">Reference proteome</keyword>
<evidence type="ECO:0000256" key="2">
    <source>
        <dbReference type="SAM" id="Phobius"/>
    </source>
</evidence>
<dbReference type="CDD" id="cd00063">
    <property type="entry name" value="FN3"/>
    <property type="match status" value="9"/>
</dbReference>
<feature type="transmembrane region" description="Helical" evidence="2">
    <location>
        <begin position="1293"/>
        <end position="1314"/>
    </location>
</feature>
<name>A0A9P0DJC8_9CUCU</name>
<feature type="compositionally biased region" description="Polar residues" evidence="1">
    <location>
        <begin position="248"/>
        <end position="264"/>
    </location>
</feature>
<feature type="domain" description="Fibronectin type-III" evidence="3">
    <location>
        <begin position="592"/>
        <end position="669"/>
    </location>
</feature>
<dbReference type="Gene3D" id="2.60.40.10">
    <property type="entry name" value="Immunoglobulins"/>
    <property type="match status" value="9"/>
</dbReference>
<evidence type="ECO:0000313" key="4">
    <source>
        <dbReference type="EMBL" id="CAH1130830.1"/>
    </source>
</evidence>
<dbReference type="FunFam" id="2.60.40.10:FF:000373">
    <property type="entry name" value="fibronectin type-III domain-containing protein 3A isoform X1"/>
    <property type="match status" value="1"/>
</dbReference>
<feature type="compositionally biased region" description="Basic and acidic residues" evidence="1">
    <location>
        <begin position="318"/>
        <end position="335"/>
    </location>
</feature>
<feature type="domain" description="Fibronectin type-III" evidence="3">
    <location>
        <begin position="779"/>
        <end position="861"/>
    </location>
</feature>
<proteinExistence type="predicted"/>
<dbReference type="InterPro" id="IPR036116">
    <property type="entry name" value="FN3_sf"/>
</dbReference>
<reference evidence="4" key="1">
    <citation type="submission" date="2022-01" db="EMBL/GenBank/DDBJ databases">
        <authorList>
            <person name="King R."/>
        </authorList>
    </citation>
    <scope>NUCLEOTIDE SEQUENCE</scope>
</reference>
<feature type="domain" description="Fibronectin type-III" evidence="3">
    <location>
        <begin position="1062"/>
        <end position="1140"/>
    </location>
</feature>
<dbReference type="SUPFAM" id="SSF49265">
    <property type="entry name" value="Fibronectin type III"/>
    <property type="match status" value="5"/>
</dbReference>
<sequence>MVKFFEEVDFPAHMADTSNPTTSPSPSTSSLTALTTYVPSRPFSRKSRHFNKRDSTHLHHPLPFPDPFSGVNLIHVHNVHSPPIHYFIHHHHCPFPPPQCPEMCNGGVAKSDGCASSRSGGVTSNGTTNQAPAKFYFGPGFEPQRAGYYEQQSRPIHGRKREEYVVNFHVNPGVNVNLMMRDGSVEILRGPVTVPMVSTNQSPPIAMPVHVPPGHVVQQIVDENGTLRHVILSTSQHPSLLPLPNPPHYTNSGPGHGTNQSQQYYPGGVAGYPPQPYHTMQGPHPVSSPTHLGHSPPPNPTFYKDERTQRQHIKLKKKLQEKNQKGPELSPRKDLVNGLKRTSAGTNSKEKGMNSVGTSEDGEESSVPDEEDSVQVVTDLLSSVQAPKVLELNSRSALLQWAPPLRLSESASNDSGTNEIDIAESDLRYEVLLCDKSRDASREMKFKSIYNGAAHSCRIQDLKPGQEYSVSLQVHLDELQGYATDPIKFTTPPCEPDQPQPPKLGTKTKNSLQLRWSPVNDNGARILFYILESDSGKGGEFEEVHKSRSRTQFNLQKLQPATSYKFRLAVVNEVGKSAYSDSVIYRTTDNPPTQPDPPTLVEATVSTLHLKWNHRPKDEEYTLQMNDLKTKYGHMNIYNGRDTSYVCQRLTCYSDYTFRLKATNEGGTSPWSEEVTLKTKPDRPDRPSKPVVKGRIHAYSFRLKWEPPSNSGGAEITKYILEVNSGSGYEQVYSGPETEAVCDRLTPGTTYQLRVSCASAGGQSVPSDPCTVTTEAIGPGTCSIPKLAGKPKPDSLTIRWTEPEYNGGAPVLDYEVEMTNPDSSRLLVHKSKDTECTVSEGIIPGQEYAFAVRAVNRICAGTWSETLKVISGAAPPGSPDQINLTCRSPFHVSIEWREPVSNGAPVNEYRLEMNQDSPDDPSQFSNIYQGPHTSYEAKNLTPFRTYFFRVQASNSAGPGPYSPIAATVTPAAPPSAVSILRSEATPTNIALWWAEPNANGAEITSYNIDLGDRVIETEGPITEYLLENLLPEVQYKIKIQAVNAVGAGSFSSTWRTSTLRLPPSAPALECVGTGHNYLKLKWGEGKNLDFTQFSVEMENLRTKEWQCVYRGTALTCKVNKLHELTAYRFRINANNDAGVGDFSEEYEYSTNIAPPAALKLPKMVEVDQRTCTIEWIASKNSFSNPIVYHVQVARLKEQVYKQVHRGSDTKCTIEDLEPGVEYSARVCPVRITSTGELTGPYSPPLNFTTISGDVSAVTKLTPSNSTPTHSQKNRNVAFWHGTSMKKFYRQNLVWIWAFLLTVIGVVISMGIGSFL</sequence>
<feature type="domain" description="Fibronectin type-III" evidence="3">
    <location>
        <begin position="1155"/>
        <end position="1235"/>
    </location>
</feature>
<feature type="region of interest" description="Disordered" evidence="1">
    <location>
        <begin position="667"/>
        <end position="690"/>
    </location>
</feature>
<dbReference type="InterPro" id="IPR013783">
    <property type="entry name" value="Ig-like_fold"/>
</dbReference>
<dbReference type="InterPro" id="IPR003961">
    <property type="entry name" value="FN3_dom"/>
</dbReference>
<feature type="domain" description="Fibronectin type-III" evidence="3">
    <location>
        <begin position="974"/>
        <end position="1048"/>
    </location>
</feature>
<dbReference type="InterPro" id="IPR050617">
    <property type="entry name" value="E3_ligase_FN3/SPRY"/>
</dbReference>
<keyword evidence="2" id="KW-1133">Transmembrane helix</keyword>
<dbReference type="PANTHER" id="PTHR24099">
    <property type="entry name" value="E3 UBIQUITIN-PROTEIN LIGASE TRIM36-RELATED"/>
    <property type="match status" value="1"/>
</dbReference>
<dbReference type="Pfam" id="PF00041">
    <property type="entry name" value="fn3"/>
    <property type="match status" value="7"/>
</dbReference>
<organism evidence="4 5">
    <name type="scientific">Ceutorhynchus assimilis</name>
    <name type="common">cabbage seed weevil</name>
    <dbReference type="NCBI Taxonomy" id="467358"/>
    <lineage>
        <taxon>Eukaryota</taxon>
        <taxon>Metazoa</taxon>
        <taxon>Ecdysozoa</taxon>
        <taxon>Arthropoda</taxon>
        <taxon>Hexapoda</taxon>
        <taxon>Insecta</taxon>
        <taxon>Pterygota</taxon>
        <taxon>Neoptera</taxon>
        <taxon>Endopterygota</taxon>
        <taxon>Coleoptera</taxon>
        <taxon>Polyphaga</taxon>
        <taxon>Cucujiformia</taxon>
        <taxon>Curculionidae</taxon>
        <taxon>Ceutorhynchinae</taxon>
        <taxon>Ceutorhynchus</taxon>
    </lineage>
</organism>
<dbReference type="EMBL" id="OU892281">
    <property type="protein sequence ID" value="CAH1130830.1"/>
    <property type="molecule type" value="Genomic_DNA"/>
</dbReference>
<gene>
    <name evidence="4" type="ORF">CEUTPL_LOCUS9432</name>
</gene>
<dbReference type="OrthoDB" id="443915at2759"/>
<feature type="domain" description="Fibronectin type-III" evidence="3">
    <location>
        <begin position="496"/>
        <end position="577"/>
    </location>
</feature>
<dbReference type="FunFam" id="2.60.40.10:FF:001846">
    <property type="entry name" value="Uncharacterized protein, isoform E"/>
    <property type="match status" value="1"/>
</dbReference>
<feature type="domain" description="Fibronectin type-III" evidence="3">
    <location>
        <begin position="876"/>
        <end position="959"/>
    </location>
</feature>
<evidence type="ECO:0000259" key="3">
    <source>
        <dbReference type="SMART" id="SM00060"/>
    </source>
</evidence>
<evidence type="ECO:0000313" key="5">
    <source>
        <dbReference type="Proteomes" id="UP001152799"/>
    </source>
</evidence>
<dbReference type="PANTHER" id="PTHR24099:SF11">
    <property type="entry name" value="FIBRONECTIN TYPE III DOMAIN-CONTAINING 3BA-RELATED"/>
    <property type="match status" value="1"/>
</dbReference>
<feature type="compositionally biased region" description="Acidic residues" evidence="1">
    <location>
        <begin position="360"/>
        <end position="373"/>
    </location>
</feature>
<keyword evidence="2" id="KW-0472">Membrane</keyword>
<feature type="domain" description="Fibronectin type-III" evidence="3">
    <location>
        <begin position="381"/>
        <end position="481"/>
    </location>
</feature>
<feature type="region of interest" description="Disordered" evidence="1">
    <location>
        <begin position="237"/>
        <end position="373"/>
    </location>
</feature>
<protein>
    <recommendedName>
        <fullName evidence="3">Fibronectin type-III domain-containing protein</fullName>
    </recommendedName>
</protein>
<keyword evidence="2" id="KW-0812">Transmembrane</keyword>
<feature type="compositionally biased region" description="Basic and acidic residues" evidence="1">
    <location>
        <begin position="675"/>
        <end position="688"/>
    </location>
</feature>